<sequence>MKIVRVLLLIEYLHGFVTSQHHPYTSSTWSGNVTHDIRQRRYALEQTEMTMNSLYPKRLDNIYKCPVCDESFVRLSKALYHQKSHSTDRDFHCSPCMRSFKHKKNFNRHVRKTHANQVDYLPLKTPSKHVRESEERGNPCPECHKNFARWDILQRHRKSVHTTGERHACPECGKLLSHKRQLPRHIREVHMRD</sequence>
<dbReference type="GO" id="GO:0010468">
    <property type="term" value="P:regulation of gene expression"/>
    <property type="evidence" value="ECO:0007669"/>
    <property type="project" value="TreeGrafter"/>
</dbReference>
<dbReference type="Pfam" id="PF00096">
    <property type="entry name" value="zf-C2H2"/>
    <property type="match status" value="3"/>
</dbReference>
<feature type="domain" description="C2H2-type" evidence="9">
    <location>
        <begin position="138"/>
        <end position="166"/>
    </location>
</feature>
<dbReference type="InterPro" id="IPR036236">
    <property type="entry name" value="Znf_C2H2_sf"/>
</dbReference>
<dbReference type="PROSITE" id="PS50157">
    <property type="entry name" value="ZINC_FINGER_C2H2_2"/>
    <property type="match status" value="4"/>
</dbReference>
<evidence type="ECO:0000256" key="8">
    <source>
        <dbReference type="SAM" id="SignalP"/>
    </source>
</evidence>
<organism evidence="10 11">
    <name type="scientific">Clonorchis sinensis</name>
    <name type="common">Chinese liver fluke</name>
    <dbReference type="NCBI Taxonomy" id="79923"/>
    <lineage>
        <taxon>Eukaryota</taxon>
        <taxon>Metazoa</taxon>
        <taxon>Spiralia</taxon>
        <taxon>Lophotrochozoa</taxon>
        <taxon>Platyhelminthes</taxon>
        <taxon>Trematoda</taxon>
        <taxon>Digenea</taxon>
        <taxon>Opisthorchiida</taxon>
        <taxon>Opisthorchiata</taxon>
        <taxon>Opisthorchiidae</taxon>
        <taxon>Clonorchis</taxon>
    </lineage>
</organism>
<evidence type="ECO:0000256" key="4">
    <source>
        <dbReference type="ARBA" id="ARBA00022771"/>
    </source>
</evidence>
<feature type="domain" description="C2H2-type" evidence="9">
    <location>
        <begin position="167"/>
        <end position="193"/>
    </location>
</feature>
<dbReference type="InterPro" id="IPR013087">
    <property type="entry name" value="Znf_C2H2_type"/>
</dbReference>
<gene>
    <name evidence="10" type="ORF">CLF_108177</name>
</gene>
<proteinExistence type="predicted"/>
<evidence type="ECO:0000256" key="6">
    <source>
        <dbReference type="ARBA" id="ARBA00023242"/>
    </source>
</evidence>
<dbReference type="SMART" id="SM00355">
    <property type="entry name" value="ZnF_C2H2"/>
    <property type="match status" value="4"/>
</dbReference>
<evidence type="ECO:0000256" key="1">
    <source>
        <dbReference type="ARBA" id="ARBA00004123"/>
    </source>
</evidence>
<keyword evidence="11" id="KW-1185">Reference proteome</keyword>
<dbReference type="EMBL" id="DF143303">
    <property type="protein sequence ID" value="GAA52495.1"/>
    <property type="molecule type" value="Genomic_DNA"/>
</dbReference>
<dbReference type="SUPFAM" id="SSF57667">
    <property type="entry name" value="beta-beta-alpha zinc fingers"/>
    <property type="match status" value="2"/>
</dbReference>
<feature type="domain" description="C2H2-type" evidence="9">
    <location>
        <begin position="91"/>
        <end position="119"/>
    </location>
</feature>
<feature type="chain" id="PRO_5003506511" evidence="8">
    <location>
        <begin position="20"/>
        <end position="193"/>
    </location>
</feature>
<comment type="subcellular location">
    <subcellularLocation>
        <location evidence="1">Nucleus</location>
    </subcellularLocation>
</comment>
<evidence type="ECO:0000259" key="9">
    <source>
        <dbReference type="PROSITE" id="PS50157"/>
    </source>
</evidence>
<keyword evidence="8" id="KW-0732">Signal</keyword>
<dbReference type="AlphaFoldDB" id="G7YHR2"/>
<name>G7YHR2_CLOSI</name>
<keyword evidence="6" id="KW-0539">Nucleus</keyword>
<evidence type="ECO:0000256" key="7">
    <source>
        <dbReference type="PROSITE-ProRule" id="PRU00042"/>
    </source>
</evidence>
<keyword evidence="2" id="KW-0479">Metal-binding</keyword>
<keyword evidence="5" id="KW-0862">Zinc</keyword>
<keyword evidence="4 7" id="KW-0863">Zinc-finger</keyword>
<dbReference type="PROSITE" id="PS00028">
    <property type="entry name" value="ZINC_FINGER_C2H2_1"/>
    <property type="match status" value="4"/>
</dbReference>
<feature type="domain" description="C2H2-type" evidence="9">
    <location>
        <begin position="63"/>
        <end position="90"/>
    </location>
</feature>
<accession>G7YHR2</accession>
<dbReference type="PANTHER" id="PTHR16515">
    <property type="entry name" value="PR DOMAIN ZINC FINGER PROTEIN"/>
    <property type="match status" value="1"/>
</dbReference>
<dbReference type="GO" id="GO:0008270">
    <property type="term" value="F:zinc ion binding"/>
    <property type="evidence" value="ECO:0007669"/>
    <property type="project" value="UniProtKB-KW"/>
</dbReference>
<reference evidence="10" key="1">
    <citation type="journal article" date="2011" name="Genome Biol.">
        <title>The draft genome of the carcinogenic human liver fluke Clonorchis sinensis.</title>
        <authorList>
            <person name="Wang X."/>
            <person name="Chen W."/>
            <person name="Huang Y."/>
            <person name="Sun J."/>
            <person name="Men J."/>
            <person name="Liu H."/>
            <person name="Luo F."/>
            <person name="Guo L."/>
            <person name="Lv X."/>
            <person name="Deng C."/>
            <person name="Zhou C."/>
            <person name="Fan Y."/>
            <person name="Li X."/>
            <person name="Huang L."/>
            <person name="Hu Y."/>
            <person name="Liang C."/>
            <person name="Hu X."/>
            <person name="Xu J."/>
            <person name="Yu X."/>
        </authorList>
    </citation>
    <scope>NUCLEOTIDE SEQUENCE [LARGE SCALE GENOMIC DNA]</scope>
    <source>
        <strain evidence="10">Henan</strain>
    </source>
</reference>
<dbReference type="GO" id="GO:0005634">
    <property type="term" value="C:nucleus"/>
    <property type="evidence" value="ECO:0007669"/>
    <property type="project" value="UniProtKB-SubCell"/>
</dbReference>
<evidence type="ECO:0000256" key="5">
    <source>
        <dbReference type="ARBA" id="ARBA00022833"/>
    </source>
</evidence>
<evidence type="ECO:0000256" key="3">
    <source>
        <dbReference type="ARBA" id="ARBA00022737"/>
    </source>
</evidence>
<evidence type="ECO:0000256" key="2">
    <source>
        <dbReference type="ARBA" id="ARBA00022723"/>
    </source>
</evidence>
<reference key="2">
    <citation type="submission" date="2011-10" db="EMBL/GenBank/DDBJ databases">
        <title>The genome and transcriptome sequence of Clonorchis sinensis provide insights into the carcinogenic liver fluke.</title>
        <authorList>
            <person name="Wang X."/>
            <person name="Huang Y."/>
            <person name="Chen W."/>
            <person name="Liu H."/>
            <person name="Guo L."/>
            <person name="Chen Y."/>
            <person name="Luo F."/>
            <person name="Zhou W."/>
            <person name="Sun J."/>
            <person name="Mao Q."/>
            <person name="Liang P."/>
            <person name="Zhou C."/>
            <person name="Tian Y."/>
            <person name="Men J."/>
            <person name="Lv X."/>
            <person name="Huang L."/>
            <person name="Zhou J."/>
            <person name="Hu Y."/>
            <person name="Li R."/>
            <person name="Zhang F."/>
            <person name="Lei H."/>
            <person name="Li X."/>
            <person name="Hu X."/>
            <person name="Liang C."/>
            <person name="Xu J."/>
            <person name="Wu Z."/>
            <person name="Yu X."/>
        </authorList>
    </citation>
    <scope>NUCLEOTIDE SEQUENCE</scope>
    <source>
        <strain>Henan</strain>
    </source>
</reference>
<feature type="signal peptide" evidence="8">
    <location>
        <begin position="1"/>
        <end position="19"/>
    </location>
</feature>
<dbReference type="PANTHER" id="PTHR16515:SF66">
    <property type="entry name" value="C2H2-TYPE DOMAIN-CONTAINING PROTEIN"/>
    <property type="match status" value="1"/>
</dbReference>
<dbReference type="Gene3D" id="3.30.160.60">
    <property type="entry name" value="Classic Zinc Finger"/>
    <property type="match status" value="2"/>
</dbReference>
<dbReference type="InterPro" id="IPR050331">
    <property type="entry name" value="Zinc_finger"/>
</dbReference>
<dbReference type="Proteomes" id="UP000008909">
    <property type="component" value="Unassembled WGS sequence"/>
</dbReference>
<evidence type="ECO:0000313" key="11">
    <source>
        <dbReference type="Proteomes" id="UP000008909"/>
    </source>
</evidence>
<protein>
    <submittedName>
        <fullName evidence="10">KRAB domain-containing zinc finger protein</fullName>
    </submittedName>
</protein>
<evidence type="ECO:0000313" key="10">
    <source>
        <dbReference type="EMBL" id="GAA52495.1"/>
    </source>
</evidence>
<keyword evidence="3" id="KW-0677">Repeat</keyword>